<gene>
    <name evidence="1" type="ORF">SAMN04490209_2506</name>
</gene>
<evidence type="ECO:0000313" key="2">
    <source>
        <dbReference type="Proteomes" id="UP000182085"/>
    </source>
</evidence>
<keyword evidence="2" id="KW-1185">Reference proteome</keyword>
<sequence length="111" mass="12813">MKCHETKLTAYRVTRQSAYGILLLGVYVKYTKHIRFVYPPHTVNTMGIVKITDQLHEQLRLASATMDRSINAQAEFWIKVGLLAELNPTLTYNDLINKLLLDKPELIRGRE</sequence>
<dbReference type="EMBL" id="LT629801">
    <property type="protein sequence ID" value="SDV06088.1"/>
    <property type="molecule type" value="Genomic_DNA"/>
</dbReference>
<dbReference type="Pfam" id="PF11903">
    <property type="entry name" value="ParD_like"/>
    <property type="match status" value="1"/>
</dbReference>
<accession>A0AAE8HCE2</accession>
<evidence type="ECO:0000313" key="1">
    <source>
        <dbReference type="EMBL" id="SDV06088.1"/>
    </source>
</evidence>
<dbReference type="InterPro" id="IPR021831">
    <property type="entry name" value="ParD-like"/>
</dbReference>
<proteinExistence type="predicted"/>
<dbReference type="Proteomes" id="UP000182085">
    <property type="component" value="Chromosome I"/>
</dbReference>
<dbReference type="AlphaFoldDB" id="A0AAE8HCE2"/>
<protein>
    <submittedName>
        <fullName evidence="1">ParD-like antitoxin of type II toxin-antitoxin system</fullName>
    </submittedName>
</protein>
<name>A0AAE8HCE2_9PSED</name>
<organism evidence="1 2">
    <name type="scientific">Pseudomonas rhodesiae</name>
    <dbReference type="NCBI Taxonomy" id="76760"/>
    <lineage>
        <taxon>Bacteria</taxon>
        <taxon>Pseudomonadati</taxon>
        <taxon>Pseudomonadota</taxon>
        <taxon>Gammaproteobacteria</taxon>
        <taxon>Pseudomonadales</taxon>
        <taxon>Pseudomonadaceae</taxon>
        <taxon>Pseudomonas</taxon>
    </lineage>
</organism>
<reference evidence="1 2" key="1">
    <citation type="submission" date="2016-10" db="EMBL/GenBank/DDBJ databases">
        <authorList>
            <person name="Varghese N."/>
            <person name="Submissions S."/>
        </authorList>
    </citation>
    <scope>NUCLEOTIDE SEQUENCE [LARGE SCALE GENOMIC DNA]</scope>
    <source>
        <strain evidence="1 2">BS2777</strain>
    </source>
</reference>